<proteinExistence type="predicted"/>
<gene>
    <name evidence="1" type="ORF">L1987_52675</name>
</gene>
<evidence type="ECO:0000313" key="1">
    <source>
        <dbReference type="EMBL" id="KAI3762250.1"/>
    </source>
</evidence>
<dbReference type="Proteomes" id="UP001056120">
    <property type="component" value="Linkage Group LG17"/>
</dbReference>
<reference evidence="2" key="1">
    <citation type="journal article" date="2022" name="Mol. Ecol. Resour.">
        <title>The genomes of chicory, endive, great burdock and yacon provide insights into Asteraceae palaeo-polyploidization history and plant inulin production.</title>
        <authorList>
            <person name="Fan W."/>
            <person name="Wang S."/>
            <person name="Wang H."/>
            <person name="Wang A."/>
            <person name="Jiang F."/>
            <person name="Liu H."/>
            <person name="Zhao H."/>
            <person name="Xu D."/>
            <person name="Zhang Y."/>
        </authorList>
    </citation>
    <scope>NUCLEOTIDE SEQUENCE [LARGE SCALE GENOMIC DNA]</scope>
    <source>
        <strain evidence="2">cv. Yunnan</strain>
    </source>
</reference>
<organism evidence="1 2">
    <name type="scientific">Smallanthus sonchifolius</name>
    <dbReference type="NCBI Taxonomy" id="185202"/>
    <lineage>
        <taxon>Eukaryota</taxon>
        <taxon>Viridiplantae</taxon>
        <taxon>Streptophyta</taxon>
        <taxon>Embryophyta</taxon>
        <taxon>Tracheophyta</taxon>
        <taxon>Spermatophyta</taxon>
        <taxon>Magnoliopsida</taxon>
        <taxon>eudicotyledons</taxon>
        <taxon>Gunneridae</taxon>
        <taxon>Pentapetalae</taxon>
        <taxon>asterids</taxon>
        <taxon>campanulids</taxon>
        <taxon>Asterales</taxon>
        <taxon>Asteraceae</taxon>
        <taxon>Asteroideae</taxon>
        <taxon>Heliantheae alliance</taxon>
        <taxon>Millerieae</taxon>
        <taxon>Smallanthus</taxon>
    </lineage>
</organism>
<protein>
    <submittedName>
        <fullName evidence="1">Uncharacterized protein</fullName>
    </submittedName>
</protein>
<sequence>MGLDKSKVKCYNCQEFGHFARECTKPKVQNQSSSSNQNNQNKQNISTTLMSQQDENYDWGIHLDDIVGHVSQVFLAEVYSKDGTDSSSSDADSTDSGSVAEIKESIIQNVKPKISTKELLNDGAAGKVTEKIVEMLSEANAFLADSKQICDMKAIYTSNQTLKDKEKLLTTRIESLKDDIKVLQIKVNEQAFHLDVAYSEYEKKINELAMSQIEVTKLLRKLENYKNSSFLLEYYNDKASGEKVVGGVGSCPSFDDKAFGGGVGYCPPFNGNYTSRSVEIVTDEDLEPKTILKIEKNSTLNFIKIKVESEKPVVQSSNTVKVCIIQFQRPFVNPPTKPVVKTVNVKPSVTKVVKKPVVKTISEKIDSTGVKSSGSSGVIEQKIVKLSRPQKRRRNKRLKKLLEQTVVKDNVESPESSKQNENVQGNPRRTVGNHWYVDSGCSRHMTGNLNLLENVNEIQGGYVAFVRKKGGNISGQECLVLKPGFEIPEDWILMRAPINNDTYMLDMSTTSTTSSVPTCLLSKASESESTLWHRKMVHINFRKMNYLVKNGLVSGVPAMRFQVNEDFIPCKKGKQHRKSHKSKLINSVVTPLELLHKDLFGPISVKSEGGKLYCLVVIDDYLRFSWVKFLASNDETANILKFLIVGLETLFKQKVRRIRSDNGTEFKNGTMGLFFLQKGIHHEFSAPYVPQQNGVAERKNQTLIDTA</sequence>
<keyword evidence="2" id="KW-1185">Reference proteome</keyword>
<dbReference type="EMBL" id="CM042034">
    <property type="protein sequence ID" value="KAI3762250.1"/>
    <property type="molecule type" value="Genomic_DNA"/>
</dbReference>
<evidence type="ECO:0000313" key="2">
    <source>
        <dbReference type="Proteomes" id="UP001056120"/>
    </source>
</evidence>
<reference evidence="1 2" key="2">
    <citation type="journal article" date="2022" name="Mol. Ecol. Resour.">
        <title>The genomes of chicory, endive, great burdock and yacon provide insights into Asteraceae paleo-polyploidization history and plant inulin production.</title>
        <authorList>
            <person name="Fan W."/>
            <person name="Wang S."/>
            <person name="Wang H."/>
            <person name="Wang A."/>
            <person name="Jiang F."/>
            <person name="Liu H."/>
            <person name="Zhao H."/>
            <person name="Xu D."/>
            <person name="Zhang Y."/>
        </authorList>
    </citation>
    <scope>NUCLEOTIDE SEQUENCE [LARGE SCALE GENOMIC DNA]</scope>
    <source>
        <strain evidence="2">cv. Yunnan</strain>
        <tissue evidence="1">Leaves</tissue>
    </source>
</reference>
<accession>A0ACB9EU37</accession>
<comment type="caution">
    <text evidence="1">The sequence shown here is derived from an EMBL/GenBank/DDBJ whole genome shotgun (WGS) entry which is preliminary data.</text>
</comment>
<name>A0ACB9EU37_9ASTR</name>